<proteinExistence type="predicted"/>
<evidence type="ECO:0000313" key="3">
    <source>
        <dbReference type="Proteomes" id="UP001221413"/>
    </source>
</evidence>
<keyword evidence="3" id="KW-1185">Reference proteome</keyword>
<comment type="caution">
    <text evidence="2">The sequence shown here is derived from an EMBL/GenBank/DDBJ whole genome shotgun (WGS) entry which is preliminary data.</text>
</comment>
<dbReference type="EMBL" id="JAQGDS010000005">
    <property type="protein sequence ID" value="KAJ6260816.1"/>
    <property type="molecule type" value="Genomic_DNA"/>
</dbReference>
<accession>A0AAD6NIH9</accession>
<keyword evidence="1" id="KW-0732">Signal</keyword>
<sequence>MLLRSAVFVSLITAASCAAVPIRKLTARPVNNTASLWPWVGDEHTTESYVATTDDAWAMVELDFPVTLFNKTSRVVYLNMNGILSLDEPNIDVPTLPEQPLPVDPARCNGKGCLPGTSVALLWKDLAMRPKTDNSVYVLYDPGHEGLQMPHYHIGWYLCDKAVAYIGKSPCGKATRFFQAIIPKDIPGTLFLFHTFFEIIDADQVTGVVGLQSYPDYLSVPIRDIYRSGRACTQTTIDTVARTVKDSTPNWCLGKDSS</sequence>
<reference evidence="2" key="1">
    <citation type="submission" date="2023-01" db="EMBL/GenBank/DDBJ databases">
        <title>The chitinases involved in constricting ring structure development in the nematode-trapping fungus Drechslerella dactyloides.</title>
        <authorList>
            <person name="Wang R."/>
            <person name="Zhang L."/>
            <person name="Tang P."/>
            <person name="Li S."/>
            <person name="Liang L."/>
        </authorList>
    </citation>
    <scope>NUCLEOTIDE SEQUENCE</scope>
    <source>
        <strain evidence="2">YMF1.00031</strain>
    </source>
</reference>
<name>A0AAD6NIH9_DREDA</name>
<protein>
    <submittedName>
        <fullName evidence="2">Uncharacterized protein</fullName>
    </submittedName>
</protein>
<evidence type="ECO:0000313" key="2">
    <source>
        <dbReference type="EMBL" id="KAJ6260816.1"/>
    </source>
</evidence>
<feature type="chain" id="PRO_5042206832" evidence="1">
    <location>
        <begin position="20"/>
        <end position="258"/>
    </location>
</feature>
<dbReference type="Proteomes" id="UP001221413">
    <property type="component" value="Unassembled WGS sequence"/>
</dbReference>
<feature type="signal peptide" evidence="1">
    <location>
        <begin position="1"/>
        <end position="19"/>
    </location>
</feature>
<evidence type="ECO:0000256" key="1">
    <source>
        <dbReference type="SAM" id="SignalP"/>
    </source>
</evidence>
<dbReference type="AlphaFoldDB" id="A0AAD6NIH9"/>
<gene>
    <name evidence="2" type="ORF">Dda_5047</name>
</gene>
<organism evidence="2 3">
    <name type="scientific">Drechslerella dactyloides</name>
    <name type="common">Nematode-trapping fungus</name>
    <name type="synonym">Arthrobotrys dactyloides</name>
    <dbReference type="NCBI Taxonomy" id="74499"/>
    <lineage>
        <taxon>Eukaryota</taxon>
        <taxon>Fungi</taxon>
        <taxon>Dikarya</taxon>
        <taxon>Ascomycota</taxon>
        <taxon>Pezizomycotina</taxon>
        <taxon>Orbiliomycetes</taxon>
        <taxon>Orbiliales</taxon>
        <taxon>Orbiliaceae</taxon>
        <taxon>Drechslerella</taxon>
    </lineage>
</organism>
<dbReference type="PROSITE" id="PS51257">
    <property type="entry name" value="PROKAR_LIPOPROTEIN"/>
    <property type="match status" value="1"/>
</dbReference>